<dbReference type="InterPro" id="IPR001633">
    <property type="entry name" value="EAL_dom"/>
</dbReference>
<dbReference type="Gene3D" id="3.20.20.450">
    <property type="entry name" value="EAL domain"/>
    <property type="match status" value="1"/>
</dbReference>
<protein>
    <submittedName>
        <fullName evidence="2">EAL domain-containing protein</fullName>
    </submittedName>
</protein>
<dbReference type="Pfam" id="PF00563">
    <property type="entry name" value="EAL"/>
    <property type="match status" value="1"/>
</dbReference>
<name>A0AAU7NXL7_9GAMM</name>
<dbReference type="CDD" id="cd01948">
    <property type="entry name" value="EAL"/>
    <property type="match status" value="1"/>
</dbReference>
<dbReference type="RefSeq" id="WP_349432283.1">
    <property type="nucleotide sequence ID" value="NZ_CP157743.1"/>
</dbReference>
<proteinExistence type="predicted"/>
<dbReference type="PANTHER" id="PTHR33121">
    <property type="entry name" value="CYCLIC DI-GMP PHOSPHODIESTERASE PDEF"/>
    <property type="match status" value="1"/>
</dbReference>
<organism evidence="2 3">
    <name type="scientific">Methylomarinum roseum</name>
    <dbReference type="NCBI Taxonomy" id="3067653"/>
    <lineage>
        <taxon>Bacteria</taxon>
        <taxon>Pseudomonadati</taxon>
        <taxon>Pseudomonadota</taxon>
        <taxon>Gammaproteobacteria</taxon>
        <taxon>Methylococcales</taxon>
        <taxon>Methylococcaceae</taxon>
        <taxon>Methylomarinum</taxon>
    </lineage>
</organism>
<sequence>MHELHDHLITIIRHHQLTSLFQPIVDLKGKSIFAHEALIRGPSGSPLHKPINLFAAADRLQQSLALEHACRKVSIRQFAAQGLPQKLFLNVRPAVLMDPAFKKGKTLAFLRQAGIDAGRIVIEITEQQPTDNFPLMRDAVSHYRGMGFEIALDDLGAGYSGLRLWTELLPDYVKIDRHFIQDIDKDAVKLKFVRSLQSMAAATHCRVIAEGVETAGEYHVVQALGLDLAQGYYFARPSAQAVTEISASLFNEKRQSNPYLINRCPSVRKNIDQNSRQDPEQGPLKVAG</sequence>
<evidence type="ECO:0000259" key="1">
    <source>
        <dbReference type="PROSITE" id="PS50883"/>
    </source>
</evidence>
<dbReference type="KEGG" id="mech:Q9L42_005995"/>
<dbReference type="SUPFAM" id="SSF141868">
    <property type="entry name" value="EAL domain-like"/>
    <property type="match status" value="1"/>
</dbReference>
<reference evidence="2 3" key="1">
    <citation type="journal article" date="2024" name="Microbiology">
        <title>Methylomarinum rosea sp. nov., a novel halophilic methanotrophic bacterium from the hypersaline Lake Elton.</title>
        <authorList>
            <person name="Suleimanov R.Z."/>
            <person name="Oshkin I.Y."/>
            <person name="Danilova O.V."/>
            <person name="Suzina N.E."/>
            <person name="Dedysh S.N."/>
        </authorList>
    </citation>
    <scope>NUCLEOTIDE SEQUENCE [LARGE SCALE GENOMIC DNA]</scope>
    <source>
        <strain evidence="2 3">Ch1-1</strain>
    </source>
</reference>
<feature type="domain" description="EAL" evidence="1">
    <location>
        <begin position="1"/>
        <end position="251"/>
    </location>
</feature>
<dbReference type="AlphaFoldDB" id="A0AAU7NXL7"/>
<dbReference type="InterPro" id="IPR050706">
    <property type="entry name" value="Cyclic-di-GMP_PDE-like"/>
</dbReference>
<evidence type="ECO:0000313" key="2">
    <source>
        <dbReference type="EMBL" id="XBS21674.1"/>
    </source>
</evidence>
<dbReference type="PANTHER" id="PTHR33121:SF76">
    <property type="entry name" value="SIGNALING PROTEIN"/>
    <property type="match status" value="1"/>
</dbReference>
<keyword evidence="3" id="KW-1185">Reference proteome</keyword>
<evidence type="ECO:0000313" key="3">
    <source>
        <dbReference type="Proteomes" id="UP001225378"/>
    </source>
</evidence>
<dbReference type="GO" id="GO:0071111">
    <property type="term" value="F:cyclic-guanylate-specific phosphodiesterase activity"/>
    <property type="evidence" value="ECO:0007669"/>
    <property type="project" value="InterPro"/>
</dbReference>
<dbReference type="PROSITE" id="PS50883">
    <property type="entry name" value="EAL"/>
    <property type="match status" value="1"/>
</dbReference>
<accession>A0AAU7NXL7</accession>
<dbReference type="SMART" id="SM00052">
    <property type="entry name" value="EAL"/>
    <property type="match status" value="1"/>
</dbReference>
<dbReference type="Proteomes" id="UP001225378">
    <property type="component" value="Chromosome"/>
</dbReference>
<dbReference type="EMBL" id="CP157743">
    <property type="protein sequence ID" value="XBS21674.1"/>
    <property type="molecule type" value="Genomic_DNA"/>
</dbReference>
<dbReference type="InterPro" id="IPR035919">
    <property type="entry name" value="EAL_sf"/>
</dbReference>
<gene>
    <name evidence="2" type="ORF">Q9L42_005995</name>
</gene>